<organism evidence="2">
    <name type="scientific">uncultured Thermomicrobiales bacterium</name>
    <dbReference type="NCBI Taxonomy" id="1645740"/>
    <lineage>
        <taxon>Bacteria</taxon>
        <taxon>Pseudomonadati</taxon>
        <taxon>Thermomicrobiota</taxon>
        <taxon>Thermomicrobia</taxon>
        <taxon>Thermomicrobiales</taxon>
        <taxon>environmental samples</taxon>
    </lineage>
</organism>
<accession>A0A6J4UU48</accession>
<evidence type="ECO:0000313" key="2">
    <source>
        <dbReference type="EMBL" id="CAA9556550.1"/>
    </source>
</evidence>
<proteinExistence type="predicted"/>
<gene>
    <name evidence="2" type="ORF">AVDCRST_MAG59-2167</name>
</gene>
<name>A0A6J4UU48_9BACT</name>
<dbReference type="EMBL" id="CADCWF010000140">
    <property type="protein sequence ID" value="CAA9556550.1"/>
    <property type="molecule type" value="Genomic_DNA"/>
</dbReference>
<reference evidence="2" key="1">
    <citation type="submission" date="2020-02" db="EMBL/GenBank/DDBJ databases">
        <authorList>
            <person name="Meier V. D."/>
        </authorList>
    </citation>
    <scope>NUCLEOTIDE SEQUENCE</scope>
    <source>
        <strain evidence="2">AVDCRST_MAG59</strain>
    </source>
</reference>
<sequence length="53" mass="5357">MVAMPRSSARRGGLCDTAAPGSRAPGSGERRGAAEATQERVMAGLRSTAALGR</sequence>
<feature type="region of interest" description="Disordered" evidence="1">
    <location>
        <begin position="1"/>
        <end position="53"/>
    </location>
</feature>
<evidence type="ECO:0000256" key="1">
    <source>
        <dbReference type="SAM" id="MobiDB-lite"/>
    </source>
</evidence>
<dbReference type="AlphaFoldDB" id="A0A6J4UU48"/>
<protein>
    <submittedName>
        <fullName evidence="2">Uncharacterized protein</fullName>
    </submittedName>
</protein>